<dbReference type="PRINTS" id="PR00080">
    <property type="entry name" value="SDRFAMILY"/>
</dbReference>
<evidence type="ECO:0008006" key="6">
    <source>
        <dbReference type="Google" id="ProtNLM"/>
    </source>
</evidence>
<reference evidence="5" key="1">
    <citation type="submission" date="2017-05" db="EMBL/GenBank/DDBJ databases">
        <title>The Genome Sequence of EEnterococcus faecalis 9F2_4866.</title>
        <authorList>
            <consortium name="The Broad Institute Genomics Platform"/>
            <consortium name="The Broad Institute Genomic Center for Infectious Diseases"/>
            <person name="Earl A."/>
            <person name="Manson A."/>
            <person name="Schwartman J."/>
            <person name="Gilmore M."/>
            <person name="Abouelleil A."/>
            <person name="Cao P."/>
            <person name="Chapman S."/>
            <person name="Cusick C."/>
            <person name="Shea T."/>
            <person name="Young S."/>
            <person name="Neafsey D."/>
            <person name="Nusbaum C."/>
            <person name="Birren B."/>
        </authorList>
    </citation>
    <scope>NUCLEOTIDE SEQUENCE [LARGE SCALE GENOMIC DNA]</scope>
    <source>
        <strain evidence="5">12C11_DIV0727</strain>
    </source>
</reference>
<protein>
    <recommendedName>
        <fullName evidence="6">3-oxoacyl-ACP reductase</fullName>
    </recommendedName>
</protein>
<dbReference type="Gene3D" id="3.40.50.720">
    <property type="entry name" value="NAD(P)-binding Rossmann-like Domain"/>
    <property type="match status" value="1"/>
</dbReference>
<dbReference type="PROSITE" id="PS00061">
    <property type="entry name" value="ADH_SHORT"/>
    <property type="match status" value="1"/>
</dbReference>
<keyword evidence="5" id="KW-1185">Reference proteome</keyword>
<evidence type="ECO:0000313" key="5">
    <source>
        <dbReference type="Proteomes" id="UP000195080"/>
    </source>
</evidence>
<keyword evidence="2" id="KW-0560">Oxidoreductase</keyword>
<proteinExistence type="inferred from homology"/>
<dbReference type="InterPro" id="IPR020904">
    <property type="entry name" value="Sc_DH/Rdtase_CS"/>
</dbReference>
<sequence length="260" mass="28773">MVNKVVLITGGTRGIGRSLVDKFLQKQFIVASFSSNAKNVSLLRQAYPEENRLFLRTVDINNKQDSLAFVTDTIKKFGRIDYLFLNSGICEDITFSKMTDNQWEKVLSTNISSLFTLSQAVFKQMMQQSGSKKIYMMTSTAGIYGVFGQTNYSASKAAIIGFSKSLALEGKKYGIQVNAIAPAALTDMTMPVMNKIAKKYNKKNQPLPDYWQIGTSEALADTAYKLSQMHGALTGKVFGINGNQIVLYEEPSSSLFDLTP</sequence>
<gene>
    <name evidence="4" type="ORF">A5866_001082</name>
</gene>
<comment type="similarity">
    <text evidence="1 3">Belongs to the short-chain dehydrogenases/reductases (SDR) family.</text>
</comment>
<name>A0ABZ2T3N3_9ENTE</name>
<dbReference type="RefSeq" id="WP_086444151.1">
    <property type="nucleotide sequence ID" value="NZ_CP147248.1"/>
</dbReference>
<dbReference type="PRINTS" id="PR00081">
    <property type="entry name" value="GDHRDH"/>
</dbReference>
<reference evidence="4 5" key="2">
    <citation type="submission" date="2024-03" db="EMBL/GenBank/DDBJ databases">
        <title>The Genome Sequence of Enterococcus sp. DIV0727d.</title>
        <authorList>
            <consortium name="The Broad Institute Genomics Platform"/>
            <consortium name="The Broad Institute Microbial Omics Core"/>
            <consortium name="The Broad Institute Genomic Center for Infectious Diseases"/>
            <person name="Earl A."/>
            <person name="Manson A."/>
            <person name="Gilmore M."/>
            <person name="Schwartman J."/>
            <person name="Shea T."/>
            <person name="Abouelleil A."/>
            <person name="Cao P."/>
            <person name="Chapman S."/>
            <person name="Cusick C."/>
            <person name="Young S."/>
            <person name="Neafsey D."/>
            <person name="Nusbaum C."/>
            <person name="Birren B."/>
        </authorList>
    </citation>
    <scope>NUCLEOTIDE SEQUENCE [LARGE SCALE GENOMIC DNA]</scope>
    <source>
        <strain evidence="4 5">12C11_DIV0727</strain>
    </source>
</reference>
<dbReference type="PANTHER" id="PTHR42760:SF133">
    <property type="entry name" value="3-OXOACYL-[ACYL-CARRIER-PROTEIN] REDUCTASE"/>
    <property type="match status" value="1"/>
</dbReference>
<evidence type="ECO:0000256" key="3">
    <source>
        <dbReference type="RuleBase" id="RU000363"/>
    </source>
</evidence>
<organism evidence="4 5">
    <name type="scientific">Candidatus Enterococcus lemimoniae</name>
    <dbReference type="NCBI Taxonomy" id="1834167"/>
    <lineage>
        <taxon>Bacteria</taxon>
        <taxon>Bacillati</taxon>
        <taxon>Bacillota</taxon>
        <taxon>Bacilli</taxon>
        <taxon>Lactobacillales</taxon>
        <taxon>Enterococcaceae</taxon>
        <taxon>Enterococcus</taxon>
    </lineage>
</organism>
<dbReference type="SUPFAM" id="SSF51735">
    <property type="entry name" value="NAD(P)-binding Rossmann-fold domains"/>
    <property type="match status" value="1"/>
</dbReference>
<dbReference type="Pfam" id="PF00106">
    <property type="entry name" value="adh_short"/>
    <property type="match status" value="1"/>
</dbReference>
<dbReference type="Proteomes" id="UP000195080">
    <property type="component" value="Chromosome"/>
</dbReference>
<dbReference type="PANTHER" id="PTHR42760">
    <property type="entry name" value="SHORT-CHAIN DEHYDROGENASES/REDUCTASES FAMILY MEMBER"/>
    <property type="match status" value="1"/>
</dbReference>
<evidence type="ECO:0000313" key="4">
    <source>
        <dbReference type="EMBL" id="WYJ86004.1"/>
    </source>
</evidence>
<dbReference type="InterPro" id="IPR036291">
    <property type="entry name" value="NAD(P)-bd_dom_sf"/>
</dbReference>
<accession>A0ABZ2T3N3</accession>
<evidence type="ECO:0000256" key="2">
    <source>
        <dbReference type="ARBA" id="ARBA00023002"/>
    </source>
</evidence>
<dbReference type="EMBL" id="CP147248">
    <property type="protein sequence ID" value="WYJ86004.1"/>
    <property type="molecule type" value="Genomic_DNA"/>
</dbReference>
<dbReference type="InterPro" id="IPR002347">
    <property type="entry name" value="SDR_fam"/>
</dbReference>
<evidence type="ECO:0000256" key="1">
    <source>
        <dbReference type="ARBA" id="ARBA00006484"/>
    </source>
</evidence>